<accession>A0A8J5JS54</accession>
<comment type="caution">
    <text evidence="2">The sequence shown here is derived from an EMBL/GenBank/DDBJ whole genome shotgun (WGS) entry which is preliminary data.</text>
</comment>
<sequence>MNRAARDYGAEPTLIGRGALGWSMLSPTYQTWRVRVQGGREGGWRKEEVEKDEEGGGGGGGEGRGGEEEEEEKDKDEKGEEEEEEEKAEEEGIGQHVHVTACARTVIEQHDESLQCRQDTIRQLTWGGSQIEEGGCQISAAELWLRMLQNVVVASRCWVLQESLKPVSRGGLRHCSLGICQKRIRASPMSSSKARRMSRPLLCSCIFGNWANMRSFSRFLIQLWLCCIGMSDIFCDTWLPWPPCRLHSVEPAALCPPIALQLGAHSSQLTDAGVLGVSRLLTSTSLNSFDMTVAAKLTGLKHSVVHKLNTPETIETN</sequence>
<evidence type="ECO:0000313" key="3">
    <source>
        <dbReference type="Proteomes" id="UP000747542"/>
    </source>
</evidence>
<dbReference type="AlphaFoldDB" id="A0A8J5JS54"/>
<organism evidence="2 3">
    <name type="scientific">Homarus americanus</name>
    <name type="common">American lobster</name>
    <dbReference type="NCBI Taxonomy" id="6706"/>
    <lineage>
        <taxon>Eukaryota</taxon>
        <taxon>Metazoa</taxon>
        <taxon>Ecdysozoa</taxon>
        <taxon>Arthropoda</taxon>
        <taxon>Crustacea</taxon>
        <taxon>Multicrustacea</taxon>
        <taxon>Malacostraca</taxon>
        <taxon>Eumalacostraca</taxon>
        <taxon>Eucarida</taxon>
        <taxon>Decapoda</taxon>
        <taxon>Pleocyemata</taxon>
        <taxon>Astacidea</taxon>
        <taxon>Nephropoidea</taxon>
        <taxon>Nephropidae</taxon>
        <taxon>Homarus</taxon>
    </lineage>
</organism>
<feature type="region of interest" description="Disordered" evidence="1">
    <location>
        <begin position="38"/>
        <end position="95"/>
    </location>
</feature>
<keyword evidence="3" id="KW-1185">Reference proteome</keyword>
<name>A0A8J5JS54_HOMAM</name>
<dbReference type="EMBL" id="JAHLQT010026502">
    <property type="protein sequence ID" value="KAG7163185.1"/>
    <property type="molecule type" value="Genomic_DNA"/>
</dbReference>
<evidence type="ECO:0000256" key="1">
    <source>
        <dbReference type="SAM" id="MobiDB-lite"/>
    </source>
</evidence>
<proteinExistence type="predicted"/>
<feature type="compositionally biased region" description="Acidic residues" evidence="1">
    <location>
        <begin position="67"/>
        <end position="92"/>
    </location>
</feature>
<dbReference type="Proteomes" id="UP000747542">
    <property type="component" value="Unassembled WGS sequence"/>
</dbReference>
<evidence type="ECO:0000313" key="2">
    <source>
        <dbReference type="EMBL" id="KAG7163185.1"/>
    </source>
</evidence>
<protein>
    <submittedName>
        <fullName evidence="2">Uncharacterized protein</fullName>
    </submittedName>
</protein>
<reference evidence="2" key="1">
    <citation type="journal article" date="2021" name="Sci. Adv.">
        <title>The American lobster genome reveals insights on longevity, neural, and immune adaptations.</title>
        <authorList>
            <person name="Polinski J.M."/>
            <person name="Zimin A.V."/>
            <person name="Clark K.F."/>
            <person name="Kohn A.B."/>
            <person name="Sadowski N."/>
            <person name="Timp W."/>
            <person name="Ptitsyn A."/>
            <person name="Khanna P."/>
            <person name="Romanova D.Y."/>
            <person name="Williams P."/>
            <person name="Greenwood S.J."/>
            <person name="Moroz L.L."/>
            <person name="Walt D.R."/>
            <person name="Bodnar A.G."/>
        </authorList>
    </citation>
    <scope>NUCLEOTIDE SEQUENCE</scope>
    <source>
        <strain evidence="2">GMGI-L3</strain>
    </source>
</reference>
<gene>
    <name evidence="2" type="ORF">Hamer_G002263</name>
</gene>